<organism evidence="9 10">
    <name type="scientific">Culicoidibacter larvae</name>
    <dbReference type="NCBI Taxonomy" id="2579976"/>
    <lineage>
        <taxon>Bacteria</taxon>
        <taxon>Bacillati</taxon>
        <taxon>Bacillota</taxon>
        <taxon>Culicoidibacteria</taxon>
        <taxon>Culicoidibacterales</taxon>
        <taxon>Culicoidibacteraceae</taxon>
        <taxon>Culicoidibacter</taxon>
    </lineage>
</organism>
<keyword evidence="10" id="KW-1185">Reference proteome</keyword>
<protein>
    <recommendedName>
        <fullName evidence="7 8">Small ribosomal subunit protein bS6</fullName>
    </recommendedName>
</protein>
<comment type="similarity">
    <text evidence="1 8">Belongs to the bacterial ribosomal protein bS6 family.</text>
</comment>
<keyword evidence="2 8" id="KW-0699">rRNA-binding</keyword>
<reference evidence="9 10" key="1">
    <citation type="submission" date="2019-05" db="EMBL/GenBank/DDBJ databases">
        <title>Culicoidintestinum kansasii gen. nov., sp. nov. from the gastrointestinal tract of the biting midge, Culicoides sonorensis.</title>
        <authorList>
            <person name="Neupane S."/>
            <person name="Ghosh A."/>
            <person name="Gunther S."/>
            <person name="Martin K."/>
            <person name="Zurek L."/>
        </authorList>
    </citation>
    <scope>NUCLEOTIDE SEQUENCE [LARGE SCALE GENOMIC DNA]</scope>
    <source>
        <strain evidence="9 10">CS-1</strain>
    </source>
</reference>
<evidence type="ECO:0000256" key="3">
    <source>
        <dbReference type="ARBA" id="ARBA00022884"/>
    </source>
</evidence>
<dbReference type="FunFam" id="3.30.70.60:FF:000002">
    <property type="entry name" value="30S ribosomal protein S6"/>
    <property type="match status" value="1"/>
</dbReference>
<dbReference type="GO" id="GO:0003735">
    <property type="term" value="F:structural constituent of ribosome"/>
    <property type="evidence" value="ECO:0007669"/>
    <property type="project" value="InterPro"/>
</dbReference>
<dbReference type="OrthoDB" id="9812702at2"/>
<evidence type="ECO:0000256" key="8">
    <source>
        <dbReference type="HAMAP-Rule" id="MF_00360"/>
    </source>
</evidence>
<accession>A0A5R8QGH1</accession>
<evidence type="ECO:0000313" key="10">
    <source>
        <dbReference type="Proteomes" id="UP000306912"/>
    </source>
</evidence>
<dbReference type="InterPro" id="IPR020814">
    <property type="entry name" value="Ribosomal_S6_plastid/chlpt"/>
</dbReference>
<dbReference type="EMBL" id="VBWP01000001">
    <property type="protein sequence ID" value="TLG77131.1"/>
    <property type="molecule type" value="Genomic_DNA"/>
</dbReference>
<dbReference type="GO" id="GO:0006412">
    <property type="term" value="P:translation"/>
    <property type="evidence" value="ECO:0007669"/>
    <property type="project" value="UniProtKB-UniRule"/>
</dbReference>
<evidence type="ECO:0000256" key="5">
    <source>
        <dbReference type="ARBA" id="ARBA00023274"/>
    </source>
</evidence>
<dbReference type="NCBIfam" id="TIGR00166">
    <property type="entry name" value="S6"/>
    <property type="match status" value="1"/>
</dbReference>
<evidence type="ECO:0000313" key="9">
    <source>
        <dbReference type="EMBL" id="TLG77131.1"/>
    </source>
</evidence>
<dbReference type="RefSeq" id="WP_138189740.1">
    <property type="nucleotide sequence ID" value="NZ_VBWP01000001.1"/>
</dbReference>
<dbReference type="InParanoid" id="A0A5R8QGH1"/>
<dbReference type="PANTHER" id="PTHR21011">
    <property type="entry name" value="MITOCHONDRIAL 28S RIBOSOMAL PROTEIN S6"/>
    <property type="match status" value="1"/>
</dbReference>
<dbReference type="InterPro" id="IPR000529">
    <property type="entry name" value="Ribosomal_bS6"/>
</dbReference>
<dbReference type="InterPro" id="IPR035980">
    <property type="entry name" value="Ribosomal_bS6_sf"/>
</dbReference>
<dbReference type="CDD" id="cd00473">
    <property type="entry name" value="bS6"/>
    <property type="match status" value="1"/>
</dbReference>
<evidence type="ECO:0000256" key="4">
    <source>
        <dbReference type="ARBA" id="ARBA00022980"/>
    </source>
</evidence>
<keyword evidence="4 8" id="KW-0689">Ribosomal protein</keyword>
<dbReference type="GO" id="GO:0005840">
    <property type="term" value="C:ribosome"/>
    <property type="evidence" value="ECO:0007669"/>
    <property type="project" value="UniProtKB-KW"/>
</dbReference>
<evidence type="ECO:0000256" key="7">
    <source>
        <dbReference type="ARBA" id="ARBA00035294"/>
    </source>
</evidence>
<dbReference type="Gene3D" id="3.30.70.60">
    <property type="match status" value="1"/>
</dbReference>
<dbReference type="HAMAP" id="MF_00360">
    <property type="entry name" value="Ribosomal_bS6"/>
    <property type="match status" value="1"/>
</dbReference>
<dbReference type="FunCoup" id="A0A5R8QGH1">
    <property type="interactions" value="316"/>
</dbReference>
<comment type="function">
    <text evidence="6 8">Binds together with bS18 to 16S ribosomal RNA.</text>
</comment>
<name>A0A5R8QGH1_9FIRM</name>
<evidence type="ECO:0000256" key="1">
    <source>
        <dbReference type="ARBA" id="ARBA00009512"/>
    </source>
</evidence>
<dbReference type="GO" id="GO:1990904">
    <property type="term" value="C:ribonucleoprotein complex"/>
    <property type="evidence" value="ECO:0007669"/>
    <property type="project" value="UniProtKB-KW"/>
</dbReference>
<keyword evidence="3 8" id="KW-0694">RNA-binding</keyword>
<comment type="caution">
    <text evidence="9">The sequence shown here is derived from an EMBL/GenBank/DDBJ whole genome shotgun (WGS) entry which is preliminary data.</text>
</comment>
<gene>
    <name evidence="8" type="primary">rpsF</name>
    <name evidence="9" type="ORF">FEZ08_00500</name>
</gene>
<dbReference type="GO" id="GO:0005737">
    <property type="term" value="C:cytoplasm"/>
    <property type="evidence" value="ECO:0007669"/>
    <property type="project" value="UniProtKB-ARBA"/>
</dbReference>
<dbReference type="GO" id="GO:0070181">
    <property type="term" value="F:small ribosomal subunit rRNA binding"/>
    <property type="evidence" value="ECO:0007669"/>
    <property type="project" value="TreeGrafter"/>
</dbReference>
<dbReference type="InterPro" id="IPR014717">
    <property type="entry name" value="Transl_elong_EF1B/ribsomal_bS6"/>
</dbReference>
<evidence type="ECO:0000256" key="6">
    <source>
        <dbReference type="ARBA" id="ARBA00035104"/>
    </source>
</evidence>
<dbReference type="PANTHER" id="PTHR21011:SF1">
    <property type="entry name" value="SMALL RIBOSOMAL SUBUNIT PROTEIN BS6M"/>
    <property type="match status" value="1"/>
</dbReference>
<dbReference type="Proteomes" id="UP000306912">
    <property type="component" value="Unassembled WGS sequence"/>
</dbReference>
<proteinExistence type="inferred from homology"/>
<evidence type="ECO:0000256" key="2">
    <source>
        <dbReference type="ARBA" id="ARBA00022730"/>
    </source>
</evidence>
<dbReference type="Pfam" id="PF01250">
    <property type="entry name" value="Ribosomal_S6"/>
    <property type="match status" value="1"/>
</dbReference>
<dbReference type="AlphaFoldDB" id="A0A5R8QGH1"/>
<dbReference type="SUPFAM" id="SSF54995">
    <property type="entry name" value="Ribosomal protein S6"/>
    <property type="match status" value="1"/>
</dbReference>
<sequence length="95" mass="10966">MHKYEIMYIVRPDLEAEATEAVIESFNNTLETQGATVEKTDKWGLRELAYDIQKHSKGYYVVLNVEAPGAAIDEFTRLARISEDIIRFITIRDDE</sequence>
<keyword evidence="5 8" id="KW-0687">Ribonucleoprotein</keyword>